<proteinExistence type="predicted"/>
<keyword evidence="1" id="KW-0732">Signal</keyword>
<evidence type="ECO:0000313" key="2">
    <source>
        <dbReference type="EMBL" id="TCT31550.1"/>
    </source>
</evidence>
<dbReference type="Proteomes" id="UP000295055">
    <property type="component" value="Unassembled WGS sequence"/>
</dbReference>
<gene>
    <name evidence="2" type="ORF">EC835_10778</name>
</gene>
<feature type="signal peptide" evidence="1">
    <location>
        <begin position="1"/>
        <end position="24"/>
    </location>
</feature>
<organism evidence="2 3">
    <name type="scientific">Providencia alcalifaciens</name>
    <dbReference type="NCBI Taxonomy" id="126385"/>
    <lineage>
        <taxon>Bacteria</taxon>
        <taxon>Pseudomonadati</taxon>
        <taxon>Pseudomonadota</taxon>
        <taxon>Gammaproteobacteria</taxon>
        <taxon>Enterobacterales</taxon>
        <taxon>Morganellaceae</taxon>
        <taxon>Providencia</taxon>
    </lineage>
</organism>
<dbReference type="EMBL" id="SMAS01000007">
    <property type="protein sequence ID" value="TCT31550.1"/>
    <property type="molecule type" value="Genomic_DNA"/>
</dbReference>
<name>A0A4V2V3E0_9GAMM</name>
<evidence type="ECO:0000313" key="3">
    <source>
        <dbReference type="Proteomes" id="UP000295055"/>
    </source>
</evidence>
<evidence type="ECO:0000256" key="1">
    <source>
        <dbReference type="SAM" id="SignalP"/>
    </source>
</evidence>
<dbReference type="RefSeq" id="WP_132496702.1">
    <property type="nucleotide sequence ID" value="NZ_SMAS01000007.1"/>
</dbReference>
<feature type="chain" id="PRO_5020923006" description="Fimbrial protein" evidence="1">
    <location>
        <begin position="25"/>
        <end position="137"/>
    </location>
</feature>
<comment type="caution">
    <text evidence="2">The sequence shown here is derived from an EMBL/GenBank/DDBJ whole genome shotgun (WGS) entry which is preliminary data.</text>
</comment>
<evidence type="ECO:0008006" key="4">
    <source>
        <dbReference type="Google" id="ProtNLM"/>
    </source>
</evidence>
<accession>A0A4V2V3E0</accession>
<dbReference type="AlphaFoldDB" id="A0A4V2V3E0"/>
<reference evidence="2 3" key="1">
    <citation type="submission" date="2019-03" db="EMBL/GenBank/DDBJ databases">
        <title>Genomic analyses of the natural microbiome of Caenorhabditis elegans.</title>
        <authorList>
            <person name="Samuel B."/>
        </authorList>
    </citation>
    <scope>NUCLEOTIDE SEQUENCE [LARGE SCALE GENOMIC DNA]</scope>
    <source>
        <strain evidence="2 3">JUb102</strain>
    </source>
</reference>
<protein>
    <recommendedName>
        <fullName evidence="4">Fimbrial protein</fullName>
    </recommendedName>
</protein>
<dbReference type="OrthoDB" id="6466990at2"/>
<sequence length="137" mass="15238">MDTKKFMWSLLFMLSGIASFYSIAKTPVATTPVNEPDYELSHEGFIQVNATLFSAPCNIYVTKENIVTLTDCGAGSAYKTQLKLSHTANTPANLRFYDYNGKQFSSSYSLHLLDGDNSIQTPLLMGDDSLRLEVSYE</sequence>